<accession>A0A2T0RIY6</accession>
<evidence type="ECO:0000313" key="1">
    <source>
        <dbReference type="EMBL" id="PRY21119.1"/>
    </source>
</evidence>
<proteinExistence type="predicted"/>
<organism evidence="1 2">
    <name type="scientific">Spirosoma oryzae</name>
    <dbReference type="NCBI Taxonomy" id="1469603"/>
    <lineage>
        <taxon>Bacteria</taxon>
        <taxon>Pseudomonadati</taxon>
        <taxon>Bacteroidota</taxon>
        <taxon>Cytophagia</taxon>
        <taxon>Cytophagales</taxon>
        <taxon>Cytophagaceae</taxon>
        <taxon>Spirosoma</taxon>
    </lineage>
</organism>
<reference evidence="1 2" key="1">
    <citation type="submission" date="2018-03" db="EMBL/GenBank/DDBJ databases">
        <title>Genomic Encyclopedia of Archaeal and Bacterial Type Strains, Phase II (KMG-II): from individual species to whole genera.</title>
        <authorList>
            <person name="Goeker M."/>
        </authorList>
    </citation>
    <scope>NUCLEOTIDE SEQUENCE [LARGE SCALE GENOMIC DNA]</scope>
    <source>
        <strain evidence="1 2">DSM 28354</strain>
    </source>
</reference>
<name>A0A2T0RIY6_9BACT</name>
<gene>
    <name evidence="1" type="ORF">CLV58_1539</name>
</gene>
<sequence length="85" mass="10092">MKKESKVVVSKSGIRNYEFESVKKDKDVSHYDQHFGYWSEHKKGMFYKKSCLYCLKTYEGKRADTAFCCQSCQKAHLRLRRKGLL</sequence>
<protein>
    <submittedName>
        <fullName evidence="1">Uncharacterized protein</fullName>
    </submittedName>
</protein>
<dbReference type="Proteomes" id="UP000238375">
    <property type="component" value="Unassembled WGS sequence"/>
</dbReference>
<evidence type="ECO:0000313" key="2">
    <source>
        <dbReference type="Proteomes" id="UP000238375"/>
    </source>
</evidence>
<dbReference type="EMBL" id="PVTE01000053">
    <property type="protein sequence ID" value="PRY21119.1"/>
    <property type="molecule type" value="Genomic_DNA"/>
</dbReference>
<keyword evidence="2" id="KW-1185">Reference proteome</keyword>
<comment type="caution">
    <text evidence="1">The sequence shown here is derived from an EMBL/GenBank/DDBJ whole genome shotgun (WGS) entry which is preliminary data.</text>
</comment>
<dbReference type="AlphaFoldDB" id="A0A2T0RIY6"/>